<evidence type="ECO:0000313" key="2">
    <source>
        <dbReference type="Proteomes" id="UP001215280"/>
    </source>
</evidence>
<reference evidence="1" key="1">
    <citation type="submission" date="2023-03" db="EMBL/GenBank/DDBJ databases">
        <title>Massive genome expansion in bonnet fungi (Mycena s.s.) driven by repeated elements and novel gene families across ecological guilds.</title>
        <authorList>
            <consortium name="Lawrence Berkeley National Laboratory"/>
            <person name="Harder C.B."/>
            <person name="Miyauchi S."/>
            <person name="Viragh M."/>
            <person name="Kuo A."/>
            <person name="Thoen E."/>
            <person name="Andreopoulos B."/>
            <person name="Lu D."/>
            <person name="Skrede I."/>
            <person name="Drula E."/>
            <person name="Henrissat B."/>
            <person name="Morin E."/>
            <person name="Kohler A."/>
            <person name="Barry K."/>
            <person name="LaButti K."/>
            <person name="Morin E."/>
            <person name="Salamov A."/>
            <person name="Lipzen A."/>
            <person name="Mereny Z."/>
            <person name="Hegedus B."/>
            <person name="Baldrian P."/>
            <person name="Stursova M."/>
            <person name="Weitz H."/>
            <person name="Taylor A."/>
            <person name="Grigoriev I.V."/>
            <person name="Nagy L.G."/>
            <person name="Martin F."/>
            <person name="Kauserud H."/>
        </authorList>
    </citation>
    <scope>NUCLEOTIDE SEQUENCE</scope>
    <source>
        <strain evidence="1">CBHHK188m</strain>
    </source>
</reference>
<keyword evidence="2" id="KW-1185">Reference proteome</keyword>
<evidence type="ECO:0000313" key="1">
    <source>
        <dbReference type="EMBL" id="KAJ7767393.1"/>
    </source>
</evidence>
<comment type="caution">
    <text evidence="1">The sequence shown here is derived from an EMBL/GenBank/DDBJ whole genome shotgun (WGS) entry which is preliminary data.</text>
</comment>
<sequence length="328" mass="36421">MKPSKYLLSFDCGFRARVPISAEPHLPRLTKTKSRRRRIVSTLTPALLTERDHLDLSGIQWVNLSFPRTVGPGFKFFYERGVRQFTPFTPHARGFFYFGPRPGLPPLAASIRFRCTPTAHPSSFDDGYDLLLTDGLPWQWLPAQAAGSASPVLRDQLVHEGHLTLDAIAKWRKRFGWVEGSKTHLSPSNFLFALEQLFAVDFGRQTIAPLIVGEDDIYPAKMGYIFADQSRGSVYCPFKGSALVHFEQSPTAPHIIHLRIAQIVTPVVATDDAGQSRIVLPRAGTLFSVRKWDSARRAYFAGDGEPWAFDLRTGSAAAEALGILVGNG</sequence>
<gene>
    <name evidence="1" type="ORF">DFH07DRAFT_327087</name>
</gene>
<accession>A0AAD7NMM2</accession>
<organism evidence="1 2">
    <name type="scientific">Mycena maculata</name>
    <dbReference type="NCBI Taxonomy" id="230809"/>
    <lineage>
        <taxon>Eukaryota</taxon>
        <taxon>Fungi</taxon>
        <taxon>Dikarya</taxon>
        <taxon>Basidiomycota</taxon>
        <taxon>Agaricomycotina</taxon>
        <taxon>Agaricomycetes</taxon>
        <taxon>Agaricomycetidae</taxon>
        <taxon>Agaricales</taxon>
        <taxon>Marasmiineae</taxon>
        <taxon>Mycenaceae</taxon>
        <taxon>Mycena</taxon>
    </lineage>
</organism>
<dbReference type="Proteomes" id="UP001215280">
    <property type="component" value="Unassembled WGS sequence"/>
</dbReference>
<protein>
    <submittedName>
        <fullName evidence="1">Uncharacterized protein</fullName>
    </submittedName>
</protein>
<dbReference type="AlphaFoldDB" id="A0AAD7NMM2"/>
<dbReference type="EMBL" id="JARJLG010000030">
    <property type="protein sequence ID" value="KAJ7767393.1"/>
    <property type="molecule type" value="Genomic_DNA"/>
</dbReference>
<name>A0AAD7NMM2_9AGAR</name>
<proteinExistence type="predicted"/>